<name>A0A160PSA8_9CORY</name>
<proteinExistence type="predicted"/>
<accession>A0A160PSA8</accession>
<reference evidence="1 2" key="1">
    <citation type="submission" date="2016-02" db="EMBL/GenBank/DDBJ databases">
        <title>Corynebacterium glutamicum N24 whole genome sequencing project.</title>
        <authorList>
            <person name="Matsutani M."/>
            <person name="Nangtapong N."/>
            <person name="Yakushi T."/>
            <person name="Matsushita K."/>
        </authorList>
    </citation>
    <scope>NUCLEOTIDE SEQUENCE [LARGE SCALE GENOMIC DNA]</scope>
    <source>
        <strain evidence="1 2">N24</strain>
    </source>
</reference>
<protein>
    <submittedName>
        <fullName evidence="1">Uncharacterized protein</fullName>
    </submittedName>
</protein>
<evidence type="ECO:0000313" key="2">
    <source>
        <dbReference type="Proteomes" id="UP000218244"/>
    </source>
</evidence>
<sequence length="62" mass="6712">MKLTIDIDLDAIADDPAGEAGRILRYWAGALTQMDLGTEAEHALMNSTYDAEVGTIKITSEK</sequence>
<gene>
    <name evidence="1" type="ORF">N24_1529</name>
</gene>
<evidence type="ECO:0000313" key="1">
    <source>
        <dbReference type="EMBL" id="BAU95791.1"/>
    </source>
</evidence>
<dbReference type="KEGG" id="csur:N24_1529"/>
<dbReference type="AlphaFoldDB" id="A0A160PSA8"/>
<dbReference type="EMBL" id="AP017369">
    <property type="protein sequence ID" value="BAU95791.1"/>
    <property type="molecule type" value="Genomic_DNA"/>
</dbReference>
<organism evidence="1 2">
    <name type="scientific">Corynebacterium suranareeae</name>
    <dbReference type="NCBI Taxonomy" id="2506452"/>
    <lineage>
        <taxon>Bacteria</taxon>
        <taxon>Bacillati</taxon>
        <taxon>Actinomycetota</taxon>
        <taxon>Actinomycetes</taxon>
        <taxon>Mycobacteriales</taxon>
        <taxon>Corynebacteriaceae</taxon>
        <taxon>Corynebacterium</taxon>
    </lineage>
</organism>
<keyword evidence="2" id="KW-1185">Reference proteome</keyword>
<dbReference type="Proteomes" id="UP000218244">
    <property type="component" value="Chromosome"/>
</dbReference>
<dbReference type="RefSeq" id="WP_096455807.1">
    <property type="nucleotide sequence ID" value="NZ_AP017369.1"/>
</dbReference>